<dbReference type="Proteomes" id="UP000192468">
    <property type="component" value="Unassembled WGS sequence"/>
</dbReference>
<dbReference type="EMBL" id="FWXH01000002">
    <property type="protein sequence ID" value="SMC17273.1"/>
    <property type="molecule type" value="Genomic_DNA"/>
</dbReference>
<dbReference type="RefSeq" id="WP_242950452.1">
    <property type="nucleotide sequence ID" value="NZ_FWXH01000002.1"/>
</dbReference>
<protein>
    <submittedName>
        <fullName evidence="1">Uncharacterized protein</fullName>
    </submittedName>
</protein>
<evidence type="ECO:0000313" key="2">
    <source>
        <dbReference type="Proteomes" id="UP000192468"/>
    </source>
</evidence>
<dbReference type="AlphaFoldDB" id="A0A1W1X0A7"/>
<sequence length="178" mass="21178">MIDKETFRNTEKKLYNYFEKDKIVNSLKHKIELLNKHVNQIDEKLRSTDISIPEGSKSIAYEERVQTSSTGESYAERTALKITDRLIKEQSRKIDEICELEEKIRTIEADNIIMGDNIGGLRKEDFKFLETKYKKELPDWRVGVELHLTRSNVTRKKQKLIENVANWEEWENLRKYNI</sequence>
<keyword evidence="2" id="KW-1185">Reference proteome</keyword>
<proteinExistence type="predicted"/>
<evidence type="ECO:0000313" key="1">
    <source>
        <dbReference type="EMBL" id="SMC17273.1"/>
    </source>
</evidence>
<reference evidence="1 2" key="1">
    <citation type="submission" date="2017-04" db="EMBL/GenBank/DDBJ databases">
        <authorList>
            <person name="Afonso C.L."/>
            <person name="Miller P.J."/>
            <person name="Scott M.A."/>
            <person name="Spackman E."/>
            <person name="Goraichik I."/>
            <person name="Dimitrov K.M."/>
            <person name="Suarez D.L."/>
            <person name="Swayne D.E."/>
        </authorList>
    </citation>
    <scope>NUCLEOTIDE SEQUENCE [LARGE SCALE GENOMIC DNA]</scope>
    <source>
        <strain evidence="1 2">DSM 12555</strain>
    </source>
</reference>
<organism evidence="1 2">
    <name type="scientific">Clostridium acidisoli DSM 12555</name>
    <dbReference type="NCBI Taxonomy" id="1121291"/>
    <lineage>
        <taxon>Bacteria</taxon>
        <taxon>Bacillati</taxon>
        <taxon>Bacillota</taxon>
        <taxon>Clostridia</taxon>
        <taxon>Eubacteriales</taxon>
        <taxon>Clostridiaceae</taxon>
        <taxon>Clostridium</taxon>
    </lineage>
</organism>
<gene>
    <name evidence="1" type="ORF">SAMN02745134_00276</name>
</gene>
<accession>A0A1W1X0A7</accession>
<dbReference type="STRING" id="1121291.SAMN02745134_00276"/>
<name>A0A1W1X0A7_9CLOT</name>